<dbReference type="STRING" id="1235591.CAK95_18395"/>
<protein>
    <recommendedName>
        <fullName evidence="4">DUF3016 domain-containing protein</fullName>
    </recommendedName>
</protein>
<accession>A0A1W6ZU61</accession>
<gene>
    <name evidence="2" type="ORF">CAK95_18395</name>
</gene>
<feature type="transmembrane region" description="Helical" evidence="1">
    <location>
        <begin position="41"/>
        <end position="62"/>
    </location>
</feature>
<dbReference type="InterPro" id="IPR021557">
    <property type="entry name" value="DUF3016"/>
</dbReference>
<proteinExistence type="predicted"/>
<name>A0A1W6ZU61_9HYPH</name>
<dbReference type="Proteomes" id="UP000194137">
    <property type="component" value="Chromosome"/>
</dbReference>
<organism evidence="2 3">
    <name type="scientific">Pseudorhodoplanes sinuspersici</name>
    <dbReference type="NCBI Taxonomy" id="1235591"/>
    <lineage>
        <taxon>Bacteria</taxon>
        <taxon>Pseudomonadati</taxon>
        <taxon>Pseudomonadota</taxon>
        <taxon>Alphaproteobacteria</taxon>
        <taxon>Hyphomicrobiales</taxon>
        <taxon>Pseudorhodoplanes</taxon>
    </lineage>
</organism>
<reference evidence="2 3" key="1">
    <citation type="submission" date="2017-05" db="EMBL/GenBank/DDBJ databases">
        <title>Full genome sequence of Pseudorhodoplanes sinuspersici.</title>
        <authorList>
            <person name="Dastgheib S.M.M."/>
            <person name="Shavandi M."/>
            <person name="Tirandaz H."/>
        </authorList>
    </citation>
    <scope>NUCLEOTIDE SEQUENCE [LARGE SCALE GENOMIC DNA]</scope>
    <source>
        <strain evidence="2 3">RIPI110</strain>
    </source>
</reference>
<keyword evidence="3" id="KW-1185">Reference proteome</keyword>
<keyword evidence="1" id="KW-0812">Transmembrane</keyword>
<evidence type="ECO:0000313" key="3">
    <source>
        <dbReference type="Proteomes" id="UP000194137"/>
    </source>
</evidence>
<keyword evidence="1" id="KW-1133">Transmembrane helix</keyword>
<evidence type="ECO:0008006" key="4">
    <source>
        <dbReference type="Google" id="ProtNLM"/>
    </source>
</evidence>
<dbReference type="EMBL" id="CP021112">
    <property type="protein sequence ID" value="ARQ00838.1"/>
    <property type="molecule type" value="Genomic_DNA"/>
</dbReference>
<sequence>MQRTPLHRRLPFGADRTSPIWTEDNCVLCRPPRPIHRRPRVIMLCRTFAAAIVIAAACAIAAPSPAMAAPAAVKVTFVHPERFNDDDFRYRFTPRERAAAVSELTGYIVRAAQSLLKPGASLRIEILDFQRAGIYNPLLGNAANVRILKDITPPRITLRYQLTGGGKPQSGRETLTDMNYLMNPSARFSGDPFVYEKALLADWLRKIAAR</sequence>
<dbReference type="KEGG" id="psin:CAK95_18395"/>
<dbReference type="Pfam" id="PF11454">
    <property type="entry name" value="DUF3016"/>
    <property type="match status" value="1"/>
</dbReference>
<evidence type="ECO:0000313" key="2">
    <source>
        <dbReference type="EMBL" id="ARQ00838.1"/>
    </source>
</evidence>
<evidence type="ECO:0000256" key="1">
    <source>
        <dbReference type="SAM" id="Phobius"/>
    </source>
</evidence>
<dbReference type="AlphaFoldDB" id="A0A1W6ZU61"/>
<keyword evidence="1" id="KW-0472">Membrane</keyword>